<keyword evidence="2 4" id="KW-0808">Transferase</keyword>
<dbReference type="Gene3D" id="3.90.1150.10">
    <property type="entry name" value="Aspartate Aminotransferase, domain 1"/>
    <property type="match status" value="1"/>
</dbReference>
<protein>
    <submittedName>
        <fullName evidence="4">Aminotransferase class I/II-fold pyridoxal phosphate-dependent enzyme</fullName>
    </submittedName>
</protein>
<dbReference type="EMBL" id="QWGE01000001">
    <property type="protein sequence ID" value="RIJ42322.1"/>
    <property type="molecule type" value="Genomic_DNA"/>
</dbReference>
<accession>A0A399SJK6</accession>
<dbReference type="AlphaFoldDB" id="A0A399SJK6"/>
<keyword evidence="5" id="KW-1185">Reference proteome</keyword>
<dbReference type="PROSITE" id="PS51257">
    <property type="entry name" value="PROKAR_LIPOPROTEIN"/>
    <property type="match status" value="1"/>
</dbReference>
<comment type="caution">
    <text evidence="4">The sequence shown here is derived from an EMBL/GenBank/DDBJ whole genome shotgun (WGS) entry which is preliminary data.</text>
</comment>
<gene>
    <name evidence="4" type="ORF">D1627_00140</name>
</gene>
<evidence type="ECO:0000256" key="1">
    <source>
        <dbReference type="ARBA" id="ARBA00001933"/>
    </source>
</evidence>
<comment type="cofactor">
    <cofactor evidence="1">
        <name>pyridoxal 5'-phosphate</name>
        <dbReference type="ChEBI" id="CHEBI:597326"/>
    </cofactor>
</comment>
<dbReference type="Proteomes" id="UP000266005">
    <property type="component" value="Unassembled WGS sequence"/>
</dbReference>
<feature type="domain" description="Aminotransferase class I/classII large" evidence="3">
    <location>
        <begin position="30"/>
        <end position="352"/>
    </location>
</feature>
<dbReference type="InterPro" id="IPR004839">
    <property type="entry name" value="Aminotransferase_I/II_large"/>
</dbReference>
<sequence>MSKAAYTDHLPGRTVLLDGKEFLYCSGTSYLGMACNPAFQELVQQGMRRYGTNYSSSRRSNLQLRVYDAAEEKLAAQTGAEAALTMSSGFLAGQTLVHALRTEGRFLYAPCAHPALWLTDEAAAQANAPISFETWVAQTLERVFTATAERFILVCNALDPLHAQAYSFDWVAHLPASKHVILILDDSHGFGVCGSGGAGIYKELSKYKNVELLVVSSFGKALGIPAGFILCSRQRAEQVKASSYFGGASPAIPAYLQAYLKADELVQAARQQLVANIRLFLSELGPAASMFDFIPGYPVFSTRYQQLADFLHQRGILISSFRYPTAASEPITRVIINSLHLPEDLKRVAAAINQFELEIVVK</sequence>
<dbReference type="GO" id="GO:0008483">
    <property type="term" value="F:transaminase activity"/>
    <property type="evidence" value="ECO:0007669"/>
    <property type="project" value="UniProtKB-KW"/>
</dbReference>
<organism evidence="4 5">
    <name type="scientific">Pontibacter oryzae</name>
    <dbReference type="NCBI Taxonomy" id="2304593"/>
    <lineage>
        <taxon>Bacteria</taxon>
        <taxon>Pseudomonadati</taxon>
        <taxon>Bacteroidota</taxon>
        <taxon>Cytophagia</taxon>
        <taxon>Cytophagales</taxon>
        <taxon>Hymenobacteraceae</taxon>
        <taxon>Pontibacter</taxon>
    </lineage>
</organism>
<name>A0A399SJK6_9BACT</name>
<dbReference type="InterPro" id="IPR015422">
    <property type="entry name" value="PyrdxlP-dep_Trfase_small"/>
</dbReference>
<dbReference type="InterPro" id="IPR050087">
    <property type="entry name" value="AON_synthase_class-II"/>
</dbReference>
<dbReference type="PANTHER" id="PTHR13693">
    <property type="entry name" value="CLASS II AMINOTRANSFERASE/8-AMINO-7-OXONONANOATE SYNTHASE"/>
    <property type="match status" value="1"/>
</dbReference>
<keyword evidence="4" id="KW-0032">Aminotransferase</keyword>
<dbReference type="Gene3D" id="3.40.640.10">
    <property type="entry name" value="Type I PLP-dependent aspartate aminotransferase-like (Major domain)"/>
    <property type="match status" value="1"/>
</dbReference>
<dbReference type="OrthoDB" id="846426at2"/>
<dbReference type="InterPro" id="IPR015421">
    <property type="entry name" value="PyrdxlP-dep_Trfase_major"/>
</dbReference>
<evidence type="ECO:0000313" key="4">
    <source>
        <dbReference type="EMBL" id="RIJ42322.1"/>
    </source>
</evidence>
<evidence type="ECO:0000256" key="2">
    <source>
        <dbReference type="ARBA" id="ARBA00022679"/>
    </source>
</evidence>
<reference evidence="5" key="1">
    <citation type="submission" date="2018-08" db="EMBL/GenBank/DDBJ databases">
        <title>Mucilaginibacter sp. MYSH2.</title>
        <authorList>
            <person name="Seo T."/>
        </authorList>
    </citation>
    <scope>NUCLEOTIDE SEQUENCE [LARGE SCALE GENOMIC DNA]</scope>
    <source>
        <strain evidence="5">KIRAN</strain>
    </source>
</reference>
<dbReference type="Pfam" id="PF00155">
    <property type="entry name" value="Aminotran_1_2"/>
    <property type="match status" value="1"/>
</dbReference>
<evidence type="ECO:0000313" key="5">
    <source>
        <dbReference type="Proteomes" id="UP000266005"/>
    </source>
</evidence>
<dbReference type="SUPFAM" id="SSF53383">
    <property type="entry name" value="PLP-dependent transferases"/>
    <property type="match status" value="1"/>
</dbReference>
<dbReference type="GO" id="GO:0030170">
    <property type="term" value="F:pyridoxal phosphate binding"/>
    <property type="evidence" value="ECO:0007669"/>
    <property type="project" value="InterPro"/>
</dbReference>
<proteinExistence type="predicted"/>
<dbReference type="RefSeq" id="WP_119430207.1">
    <property type="nucleotide sequence ID" value="NZ_QWGE01000001.1"/>
</dbReference>
<dbReference type="InterPro" id="IPR015424">
    <property type="entry name" value="PyrdxlP-dep_Trfase"/>
</dbReference>
<evidence type="ECO:0000259" key="3">
    <source>
        <dbReference type="Pfam" id="PF00155"/>
    </source>
</evidence>